<dbReference type="AlphaFoldDB" id="A0A3S4DTI0"/>
<evidence type="ECO:0000256" key="3">
    <source>
        <dbReference type="ARBA" id="ARBA00023002"/>
    </source>
</evidence>
<dbReference type="KEGG" id="mbai:MB901379_02451"/>
<dbReference type="EMBL" id="LR130759">
    <property type="protein sequence ID" value="VDM88885.1"/>
    <property type="molecule type" value="Genomic_DNA"/>
</dbReference>
<dbReference type="InterPro" id="IPR011251">
    <property type="entry name" value="Luciferase-like_dom"/>
</dbReference>
<keyword evidence="4" id="KW-0503">Monooxygenase</keyword>
<gene>
    <name evidence="6" type="primary">fgd1_4</name>
    <name evidence="6" type="ORF">MB901379_02451</name>
</gene>
<protein>
    <submittedName>
        <fullName evidence="6">F420-dependent glucose-6-phosphate dehydrogenase</fullName>
        <ecNumber evidence="6">1.1.98.2</ecNumber>
    </submittedName>
</protein>
<accession>A0A3S4DTI0</accession>
<dbReference type="Proteomes" id="UP000269998">
    <property type="component" value="Chromosome"/>
</dbReference>
<dbReference type="OrthoDB" id="3206024at2"/>
<evidence type="ECO:0000313" key="6">
    <source>
        <dbReference type="EMBL" id="VDM88885.1"/>
    </source>
</evidence>
<dbReference type="Pfam" id="PF00296">
    <property type="entry name" value="Bac_luciferase"/>
    <property type="match status" value="1"/>
</dbReference>
<dbReference type="InterPro" id="IPR036661">
    <property type="entry name" value="Luciferase-like_sf"/>
</dbReference>
<dbReference type="SUPFAM" id="SSF51679">
    <property type="entry name" value="Bacterial luciferase-like"/>
    <property type="match status" value="1"/>
</dbReference>
<dbReference type="EC" id="1.1.98.2" evidence="6"/>
<reference evidence="7" key="1">
    <citation type="submission" date="2018-02" db="EMBL/GenBank/DDBJ databases">
        <authorList>
            <person name="Seth-Smith MB H."/>
            <person name="Seth-Smith H."/>
        </authorList>
    </citation>
    <scope>NUCLEOTIDE SEQUENCE [LARGE SCALE GENOMIC DNA]</scope>
</reference>
<evidence type="ECO:0000256" key="2">
    <source>
        <dbReference type="ARBA" id="ARBA00022643"/>
    </source>
</evidence>
<proteinExistence type="predicted"/>
<dbReference type="GO" id="GO:0008726">
    <property type="term" value="F:alkanesulfonate monooxygenase activity"/>
    <property type="evidence" value="ECO:0007669"/>
    <property type="project" value="TreeGrafter"/>
</dbReference>
<keyword evidence="3 6" id="KW-0560">Oxidoreductase</keyword>
<sequence length="307" mass="32606">MEIPLKVEAKAGAKAGAKVGIIAPVASGVTADPDWMTAFALHLEACGFESIIVVEHTILVTQYDSVYPYDRSGGVGLAADCPIPDPLDLLGFLAGRTTRLGLATGVLVLPNHHPVVLAKRAASVDVLSGGRLRLCVGVGWLREEVEACGAEFDSRGRRADEQLIVLRALWADRPEGVSHHGEFFNFDNAMCYPKPVARLPIHIGGHSRAAARRAGRYGDGFQPLGVTGAELESLIALMRAEAIAAGRDPKAIEVSLGHLVTKIDSERAGHLIDQGADRIVLAMPPVSEIDQAHDIVSDCAQRLASVL</sequence>
<keyword evidence="7" id="KW-1185">Reference proteome</keyword>
<organism evidence="6 7">
    <name type="scientific">Mycobacterium basiliense</name>
    <dbReference type="NCBI Taxonomy" id="2094119"/>
    <lineage>
        <taxon>Bacteria</taxon>
        <taxon>Bacillati</taxon>
        <taxon>Actinomycetota</taxon>
        <taxon>Actinomycetes</taxon>
        <taxon>Mycobacteriales</taxon>
        <taxon>Mycobacteriaceae</taxon>
        <taxon>Mycobacterium</taxon>
    </lineage>
</organism>
<dbReference type="PANTHER" id="PTHR42847:SF4">
    <property type="entry name" value="ALKANESULFONATE MONOOXYGENASE-RELATED"/>
    <property type="match status" value="1"/>
</dbReference>
<dbReference type="GO" id="GO:0052749">
    <property type="term" value="F:glucose-6-phosphate dehydrogenase (coenzyme F420) activity"/>
    <property type="evidence" value="ECO:0007669"/>
    <property type="project" value="UniProtKB-EC"/>
</dbReference>
<dbReference type="InterPro" id="IPR050172">
    <property type="entry name" value="SsuD_RutA_monooxygenase"/>
</dbReference>
<dbReference type="Gene3D" id="3.20.20.30">
    <property type="entry name" value="Luciferase-like domain"/>
    <property type="match status" value="1"/>
</dbReference>
<evidence type="ECO:0000313" key="7">
    <source>
        <dbReference type="Proteomes" id="UP000269998"/>
    </source>
</evidence>
<keyword evidence="1" id="KW-0285">Flavoprotein</keyword>
<name>A0A3S4DTI0_9MYCO</name>
<evidence type="ECO:0000256" key="1">
    <source>
        <dbReference type="ARBA" id="ARBA00022630"/>
    </source>
</evidence>
<feature type="domain" description="Luciferase-like" evidence="5">
    <location>
        <begin position="31"/>
        <end position="260"/>
    </location>
</feature>
<dbReference type="InterPro" id="IPR019921">
    <property type="entry name" value="Lucif-like_OxRdtase_Rv2161c"/>
</dbReference>
<dbReference type="PANTHER" id="PTHR42847">
    <property type="entry name" value="ALKANESULFONATE MONOOXYGENASE"/>
    <property type="match status" value="1"/>
</dbReference>
<evidence type="ECO:0000256" key="4">
    <source>
        <dbReference type="ARBA" id="ARBA00023033"/>
    </source>
</evidence>
<dbReference type="RefSeq" id="WP_158016868.1">
    <property type="nucleotide sequence ID" value="NZ_CBCSKE010000056.1"/>
</dbReference>
<keyword evidence="2" id="KW-0288">FMN</keyword>
<evidence type="ECO:0000259" key="5">
    <source>
        <dbReference type="Pfam" id="PF00296"/>
    </source>
</evidence>
<dbReference type="NCBIfam" id="TIGR03619">
    <property type="entry name" value="F420_Rv2161c"/>
    <property type="match status" value="1"/>
</dbReference>
<dbReference type="GO" id="GO:0046306">
    <property type="term" value="P:alkanesulfonate catabolic process"/>
    <property type="evidence" value="ECO:0007669"/>
    <property type="project" value="TreeGrafter"/>
</dbReference>